<feature type="region of interest" description="Disordered" evidence="5">
    <location>
        <begin position="1"/>
        <end position="37"/>
    </location>
</feature>
<evidence type="ECO:0000256" key="5">
    <source>
        <dbReference type="SAM" id="MobiDB-lite"/>
    </source>
</evidence>
<protein>
    <submittedName>
        <fullName evidence="7">TetR/AcrR family transcriptional regulator</fullName>
    </submittedName>
</protein>
<evidence type="ECO:0000256" key="1">
    <source>
        <dbReference type="ARBA" id="ARBA00023015"/>
    </source>
</evidence>
<feature type="domain" description="HTH tetR-type" evidence="6">
    <location>
        <begin position="36"/>
        <end position="96"/>
    </location>
</feature>
<dbReference type="Proteomes" id="UP000309668">
    <property type="component" value="Unassembled WGS sequence"/>
</dbReference>
<dbReference type="GO" id="GO:0003700">
    <property type="term" value="F:DNA-binding transcription factor activity"/>
    <property type="evidence" value="ECO:0007669"/>
    <property type="project" value="TreeGrafter"/>
</dbReference>
<evidence type="ECO:0000259" key="6">
    <source>
        <dbReference type="PROSITE" id="PS50977"/>
    </source>
</evidence>
<keyword evidence="1" id="KW-0805">Transcription regulation</keyword>
<keyword evidence="8" id="KW-1185">Reference proteome</keyword>
<keyword evidence="2 4" id="KW-0238">DNA-binding</keyword>
<dbReference type="Gene3D" id="1.10.10.60">
    <property type="entry name" value="Homeodomain-like"/>
    <property type="match status" value="1"/>
</dbReference>
<dbReference type="AlphaFoldDB" id="A0A5S3P0G9"/>
<dbReference type="PANTHER" id="PTHR30055:SF234">
    <property type="entry name" value="HTH-TYPE TRANSCRIPTIONAL REGULATOR BETI"/>
    <property type="match status" value="1"/>
</dbReference>
<dbReference type="PRINTS" id="PR00455">
    <property type="entry name" value="HTHTETR"/>
</dbReference>
<feature type="domain" description="HTH tetR-type" evidence="6">
    <location>
        <begin position="242"/>
        <end position="302"/>
    </location>
</feature>
<evidence type="ECO:0000313" key="8">
    <source>
        <dbReference type="Proteomes" id="UP000309668"/>
    </source>
</evidence>
<dbReference type="Gene3D" id="1.10.357.10">
    <property type="entry name" value="Tetracycline Repressor, domain 2"/>
    <property type="match status" value="2"/>
</dbReference>
<dbReference type="InterPro" id="IPR009057">
    <property type="entry name" value="Homeodomain-like_sf"/>
</dbReference>
<evidence type="ECO:0000256" key="2">
    <source>
        <dbReference type="ARBA" id="ARBA00023125"/>
    </source>
</evidence>
<name>A0A5S3P0G9_9SPHN</name>
<reference evidence="7 8" key="1">
    <citation type="submission" date="2019-05" db="EMBL/GenBank/DDBJ databases">
        <title>Erythrobacter marisflavi sp. nov., isolated from isolated from water of an estuary environment.</title>
        <authorList>
            <person name="Yoon J.-H."/>
        </authorList>
    </citation>
    <scope>NUCLEOTIDE SEQUENCE [LARGE SCALE GENOMIC DNA]</scope>
    <source>
        <strain evidence="7 8">KEM-5</strain>
    </source>
</reference>
<feature type="DNA-binding region" description="H-T-H motif" evidence="4">
    <location>
        <begin position="59"/>
        <end position="78"/>
    </location>
</feature>
<keyword evidence="3" id="KW-0804">Transcription</keyword>
<proteinExistence type="predicted"/>
<evidence type="ECO:0000256" key="3">
    <source>
        <dbReference type="ARBA" id="ARBA00023163"/>
    </source>
</evidence>
<dbReference type="InterPro" id="IPR036271">
    <property type="entry name" value="Tet_transcr_reg_TetR-rel_C_sf"/>
</dbReference>
<evidence type="ECO:0000313" key="7">
    <source>
        <dbReference type="EMBL" id="TMM46116.1"/>
    </source>
</evidence>
<accession>A0A5S3P0G9</accession>
<sequence>MPQGQSGLRRGTWERSMASANAPGRHGNGRTQARSGHRRAAIVGAAMVQLEEHGVEALKLPEIARAVGLKPSSFSYYFPNRDALAAEVYRHVLAGLAEMVEQAGREPTTGARLRALFTVALKHEAAMLAGRTPKQPLIGDIRALRREMRAPLTDAYLQVNRTIREWFRDEGDSHDDWQSRISASYVLESLFWLRAWVGEYSDWEHAALVEEIVRFLENGFLARAAEIPITGALSGDAAEDDDSPREAFLRAATRLINRYGSRGSSVERVAEELGVTKGSFYHHLEDKDDLVSECFARSHEQMAEIQRLADGEEGDAAARLLRAATEAAAVQFAGRFPFLRTSAYIILPPYEREQSLARARRITRWYAGQFAAGIAQRTIRPLDPFVASQMLFIALNAASDLAAILSERQPGDAARDYVALLTRGLA</sequence>
<dbReference type="SUPFAM" id="SSF46689">
    <property type="entry name" value="Homeodomain-like"/>
    <property type="match status" value="2"/>
</dbReference>
<dbReference type="Pfam" id="PF00440">
    <property type="entry name" value="TetR_N"/>
    <property type="match status" value="2"/>
</dbReference>
<dbReference type="InterPro" id="IPR050109">
    <property type="entry name" value="HTH-type_TetR-like_transc_reg"/>
</dbReference>
<gene>
    <name evidence="7" type="ORF">FEV51_11780</name>
</gene>
<feature type="DNA-binding region" description="H-T-H motif" evidence="4">
    <location>
        <begin position="265"/>
        <end position="284"/>
    </location>
</feature>
<dbReference type="SUPFAM" id="SSF48498">
    <property type="entry name" value="Tetracyclin repressor-like, C-terminal domain"/>
    <property type="match status" value="1"/>
</dbReference>
<evidence type="ECO:0000256" key="4">
    <source>
        <dbReference type="PROSITE-ProRule" id="PRU00335"/>
    </source>
</evidence>
<organism evidence="7 8">
    <name type="scientific">Qipengyuania marisflavi</name>
    <dbReference type="NCBI Taxonomy" id="2486356"/>
    <lineage>
        <taxon>Bacteria</taxon>
        <taxon>Pseudomonadati</taxon>
        <taxon>Pseudomonadota</taxon>
        <taxon>Alphaproteobacteria</taxon>
        <taxon>Sphingomonadales</taxon>
        <taxon>Erythrobacteraceae</taxon>
        <taxon>Qipengyuania</taxon>
    </lineage>
</organism>
<dbReference type="EMBL" id="VCAO01000009">
    <property type="protein sequence ID" value="TMM46116.1"/>
    <property type="molecule type" value="Genomic_DNA"/>
</dbReference>
<dbReference type="InterPro" id="IPR001647">
    <property type="entry name" value="HTH_TetR"/>
</dbReference>
<dbReference type="OrthoDB" id="9811084at2"/>
<dbReference type="PROSITE" id="PS50977">
    <property type="entry name" value="HTH_TETR_2"/>
    <property type="match status" value="2"/>
</dbReference>
<dbReference type="PANTHER" id="PTHR30055">
    <property type="entry name" value="HTH-TYPE TRANSCRIPTIONAL REGULATOR RUTR"/>
    <property type="match status" value="1"/>
</dbReference>
<comment type="caution">
    <text evidence="7">The sequence shown here is derived from an EMBL/GenBank/DDBJ whole genome shotgun (WGS) entry which is preliminary data.</text>
</comment>
<dbReference type="GO" id="GO:0000976">
    <property type="term" value="F:transcription cis-regulatory region binding"/>
    <property type="evidence" value="ECO:0007669"/>
    <property type="project" value="TreeGrafter"/>
</dbReference>